<name>A0A3D8GPT6_9BACI</name>
<sequence length="205" mass="22229">MGWIQVQESNKAIWNFTKQEPIGRGVGQAFHANPSIGPIDLLINGLRLVKGLSFHERSLIFALPEGGCQIDVFSKGVWVASNEVTVEKDNDFFLAITGTMQEVDVFICPSGSLVPQGEAVARFVHLAPEIGSLDVSVHKGDVVFPGLTYLSVTAPLPLTPFSVNLEARQAGTKNILVSMPDACFERDTAYLVCILGAEVVFLKEK</sequence>
<dbReference type="Pfam" id="PF14344">
    <property type="entry name" value="DUF4397"/>
    <property type="match status" value="1"/>
</dbReference>
<dbReference type="EMBL" id="QNQT01000005">
    <property type="protein sequence ID" value="RDU36438.1"/>
    <property type="molecule type" value="Genomic_DNA"/>
</dbReference>
<evidence type="ECO:0000313" key="3">
    <source>
        <dbReference type="Proteomes" id="UP000257144"/>
    </source>
</evidence>
<protein>
    <recommendedName>
        <fullName evidence="1">DUF4397 domain-containing protein</fullName>
    </recommendedName>
</protein>
<reference evidence="2 3" key="1">
    <citation type="submission" date="2018-07" db="EMBL/GenBank/DDBJ databases">
        <title>Bacillus sp. YLB-04 draft genome sequence.</title>
        <authorList>
            <person name="Yu L."/>
            <person name="Tang X."/>
        </authorList>
    </citation>
    <scope>NUCLEOTIDE SEQUENCE [LARGE SCALE GENOMIC DNA]</scope>
    <source>
        <strain evidence="2 3">YLB-04</strain>
    </source>
</reference>
<dbReference type="InterPro" id="IPR025510">
    <property type="entry name" value="DUF4397"/>
</dbReference>
<comment type="caution">
    <text evidence="2">The sequence shown here is derived from an EMBL/GenBank/DDBJ whole genome shotgun (WGS) entry which is preliminary data.</text>
</comment>
<dbReference type="AlphaFoldDB" id="A0A3D8GPT6"/>
<dbReference type="OrthoDB" id="9783299at2"/>
<evidence type="ECO:0000313" key="2">
    <source>
        <dbReference type="EMBL" id="RDU36438.1"/>
    </source>
</evidence>
<evidence type="ECO:0000259" key="1">
    <source>
        <dbReference type="Pfam" id="PF14344"/>
    </source>
</evidence>
<feature type="domain" description="DUF4397" evidence="1">
    <location>
        <begin position="30"/>
        <end position="135"/>
    </location>
</feature>
<dbReference type="Proteomes" id="UP000257144">
    <property type="component" value="Unassembled WGS sequence"/>
</dbReference>
<gene>
    <name evidence="2" type="ORF">DRW41_12965</name>
</gene>
<accession>A0A3D8GPT6</accession>
<organism evidence="2 3">
    <name type="scientific">Neobacillus piezotolerans</name>
    <dbReference type="NCBI Taxonomy" id="2259171"/>
    <lineage>
        <taxon>Bacteria</taxon>
        <taxon>Bacillati</taxon>
        <taxon>Bacillota</taxon>
        <taxon>Bacilli</taxon>
        <taxon>Bacillales</taxon>
        <taxon>Bacillaceae</taxon>
        <taxon>Neobacillus</taxon>
    </lineage>
</organism>
<proteinExistence type="predicted"/>
<keyword evidence="3" id="KW-1185">Reference proteome</keyword>